<name>A0A1G7AL04_9RHOB</name>
<evidence type="ECO:0000256" key="1">
    <source>
        <dbReference type="SAM" id="SignalP"/>
    </source>
</evidence>
<dbReference type="InterPro" id="IPR019734">
    <property type="entry name" value="TPR_rpt"/>
</dbReference>
<dbReference type="SUPFAM" id="SSF48452">
    <property type="entry name" value="TPR-like"/>
    <property type="match status" value="1"/>
</dbReference>
<proteinExistence type="predicted"/>
<sequence>MSGYNTYMSTRATYFHRAVTAFATAFLSVQAFADPADPALFETLAKTQGDGWIEAEARILTAWAETGSEALNLLQSRGESAIDEGDFGAAIGHLTALLDHAPDHAMGYQLRALAYWSNGDFGPAAADLAQALTLEPKQYLALAQLSAMLDEIGSRERALEAVQMSLEINPHQQDVKDAVALLDTGEDGTDI</sequence>
<accession>A0A1G7AL04</accession>
<evidence type="ECO:0000313" key="3">
    <source>
        <dbReference type="Proteomes" id="UP000199344"/>
    </source>
</evidence>
<dbReference type="STRING" id="591205.SAMN05421538_104180"/>
<organism evidence="2 3">
    <name type="scientific">Paracoccus isoporae</name>
    <dbReference type="NCBI Taxonomy" id="591205"/>
    <lineage>
        <taxon>Bacteria</taxon>
        <taxon>Pseudomonadati</taxon>
        <taxon>Pseudomonadota</taxon>
        <taxon>Alphaproteobacteria</taxon>
        <taxon>Rhodobacterales</taxon>
        <taxon>Paracoccaceae</taxon>
        <taxon>Paracoccus</taxon>
    </lineage>
</organism>
<dbReference type="AlphaFoldDB" id="A0A1G7AL04"/>
<dbReference type="SMART" id="SM00028">
    <property type="entry name" value="TPR"/>
    <property type="match status" value="3"/>
</dbReference>
<keyword evidence="3" id="KW-1185">Reference proteome</keyword>
<feature type="chain" id="PRO_5011683601" evidence="1">
    <location>
        <begin position="34"/>
        <end position="191"/>
    </location>
</feature>
<protein>
    <submittedName>
        <fullName evidence="2">Uncharacterized protein</fullName>
    </submittedName>
</protein>
<dbReference type="Gene3D" id="1.25.40.10">
    <property type="entry name" value="Tetratricopeptide repeat domain"/>
    <property type="match status" value="1"/>
</dbReference>
<reference evidence="2 3" key="1">
    <citation type="submission" date="2016-10" db="EMBL/GenBank/DDBJ databases">
        <authorList>
            <person name="de Groot N.N."/>
        </authorList>
    </citation>
    <scope>NUCLEOTIDE SEQUENCE [LARGE SCALE GENOMIC DNA]</scope>
    <source>
        <strain evidence="2 3">DSM 22220</strain>
    </source>
</reference>
<feature type="signal peptide" evidence="1">
    <location>
        <begin position="1"/>
        <end position="33"/>
    </location>
</feature>
<dbReference type="EMBL" id="FNAH01000004">
    <property type="protein sequence ID" value="SDE15568.1"/>
    <property type="molecule type" value="Genomic_DNA"/>
</dbReference>
<gene>
    <name evidence="2" type="ORF">SAMN05421538_104180</name>
</gene>
<dbReference type="Proteomes" id="UP000199344">
    <property type="component" value="Unassembled WGS sequence"/>
</dbReference>
<dbReference type="InterPro" id="IPR011990">
    <property type="entry name" value="TPR-like_helical_dom_sf"/>
</dbReference>
<keyword evidence="1" id="KW-0732">Signal</keyword>
<evidence type="ECO:0000313" key="2">
    <source>
        <dbReference type="EMBL" id="SDE15568.1"/>
    </source>
</evidence>